<feature type="signal peptide" evidence="1">
    <location>
        <begin position="1"/>
        <end position="18"/>
    </location>
</feature>
<reference evidence="2 4" key="2">
    <citation type="submission" date="2021-03" db="EMBL/GenBank/DDBJ databases">
        <authorList>
            <person name="Li Y."/>
            <person name="Li S."/>
            <person name="Chen M."/>
            <person name="Peng G."/>
            <person name="Tan Z."/>
            <person name="An Q."/>
        </authorList>
    </citation>
    <scope>NUCLEOTIDE SEQUENCE [LARGE SCALE GENOMIC DNA]</scope>
    <source>
        <strain evidence="2 4">Ola 51</strain>
    </source>
</reference>
<sequence>MMPAAVILGMALALPAGAAPSGGSWSDTAAGGSTRTGKQIVRGRALSSPSAIPASAKVTRISWRITLLAPPPPGLEIKLCRRDRCLRLPSLAGQRSITFPLSATGEFRFIYTVNKRGPLRPALNVVNQQLIVNYR</sequence>
<evidence type="ECO:0000313" key="5">
    <source>
        <dbReference type="Proteomes" id="UP000182314"/>
    </source>
</evidence>
<dbReference type="EMBL" id="FOKO01000004">
    <property type="protein sequence ID" value="SFC75459.1"/>
    <property type="molecule type" value="Genomic_DNA"/>
</dbReference>
<dbReference type="Proteomes" id="UP000182314">
    <property type="component" value="Unassembled WGS sequence"/>
</dbReference>
<keyword evidence="3" id="KW-0969">Cilium</keyword>
<evidence type="ECO:0000313" key="4">
    <source>
        <dbReference type="Proteomes" id="UP000078227"/>
    </source>
</evidence>
<proteinExistence type="predicted"/>
<dbReference type="KEGG" id="kor:AWR26_05990"/>
<dbReference type="RefSeq" id="WP_064564323.1">
    <property type="nucleotide sequence ID" value="NZ_CP014007.2"/>
</dbReference>
<accession>A0AA94KR71</accession>
<evidence type="ECO:0000313" key="3">
    <source>
        <dbReference type="EMBL" id="SFC75459.1"/>
    </source>
</evidence>
<feature type="chain" id="PRO_5041695261" evidence="1">
    <location>
        <begin position="19"/>
        <end position="135"/>
    </location>
</feature>
<name>A0AA94KR71_9ENTR</name>
<dbReference type="AlphaFoldDB" id="A0AA94KR71"/>
<dbReference type="EMBL" id="CP014007">
    <property type="protein sequence ID" value="ANI81727.1"/>
    <property type="molecule type" value="Genomic_DNA"/>
</dbReference>
<gene>
    <name evidence="2" type="ORF">AWR26_05990</name>
    <name evidence="3" type="ORF">SAMN05216286_3106</name>
</gene>
<dbReference type="Proteomes" id="UP000078227">
    <property type="component" value="Chromosome"/>
</dbReference>
<keyword evidence="4" id="KW-1185">Reference proteome</keyword>
<dbReference type="InterPro" id="IPR009420">
    <property type="entry name" value="FlhE"/>
</dbReference>
<protein>
    <submittedName>
        <fullName evidence="3">Flagellar protein FlhE</fullName>
    </submittedName>
</protein>
<keyword evidence="1" id="KW-0732">Signal</keyword>
<keyword evidence="3" id="KW-0282">Flagellum</keyword>
<dbReference type="Pfam" id="PF06366">
    <property type="entry name" value="FlhE"/>
    <property type="match status" value="1"/>
</dbReference>
<evidence type="ECO:0000313" key="2">
    <source>
        <dbReference type="EMBL" id="ANI81727.1"/>
    </source>
</evidence>
<evidence type="ECO:0000256" key="1">
    <source>
        <dbReference type="SAM" id="SignalP"/>
    </source>
</evidence>
<organism evidence="3 5">
    <name type="scientific">Kosakonia oryzae</name>
    <dbReference type="NCBI Taxonomy" id="497725"/>
    <lineage>
        <taxon>Bacteria</taxon>
        <taxon>Pseudomonadati</taxon>
        <taxon>Pseudomonadota</taxon>
        <taxon>Gammaproteobacteria</taxon>
        <taxon>Enterobacterales</taxon>
        <taxon>Enterobacteriaceae</taxon>
        <taxon>Kosakonia</taxon>
    </lineage>
</organism>
<reference evidence="3 5" key="1">
    <citation type="submission" date="2016-10" db="EMBL/GenBank/DDBJ databases">
        <authorList>
            <person name="Varghese N."/>
            <person name="Submissions S."/>
        </authorList>
    </citation>
    <scope>NUCLEOTIDE SEQUENCE [LARGE SCALE GENOMIC DNA]</scope>
    <source>
        <strain evidence="3 5">CGMCC 1.7012</strain>
    </source>
</reference>
<keyword evidence="3" id="KW-0966">Cell projection</keyword>